<proteinExistence type="predicted"/>
<evidence type="ECO:0000313" key="1">
    <source>
        <dbReference type="EMBL" id="KAL3724805.1"/>
    </source>
</evidence>
<dbReference type="EMBL" id="JBJKBG010000008">
    <property type="protein sequence ID" value="KAL3724805.1"/>
    <property type="molecule type" value="Genomic_DNA"/>
</dbReference>
<gene>
    <name evidence="1" type="ORF">ACJRO7_029899</name>
</gene>
<dbReference type="Proteomes" id="UP001634007">
    <property type="component" value="Unassembled WGS sequence"/>
</dbReference>
<reference evidence="1 2" key="1">
    <citation type="submission" date="2024-11" db="EMBL/GenBank/DDBJ databases">
        <title>Chromosome-level genome assembly of Eucalyptus globulus Labill. provides insights into its genome evolution.</title>
        <authorList>
            <person name="Li X."/>
        </authorList>
    </citation>
    <scope>NUCLEOTIDE SEQUENCE [LARGE SCALE GENOMIC DNA]</scope>
    <source>
        <strain evidence="1">CL2024</strain>
        <tissue evidence="1">Fresh tender leaves</tissue>
    </source>
</reference>
<accession>A0ABD3JC18</accession>
<keyword evidence="2" id="KW-1185">Reference proteome</keyword>
<protein>
    <submittedName>
        <fullName evidence="1">Uncharacterized protein</fullName>
    </submittedName>
</protein>
<dbReference type="AlphaFoldDB" id="A0ABD3JC18"/>
<organism evidence="1 2">
    <name type="scientific">Eucalyptus globulus</name>
    <name type="common">Tasmanian blue gum</name>
    <dbReference type="NCBI Taxonomy" id="34317"/>
    <lineage>
        <taxon>Eukaryota</taxon>
        <taxon>Viridiplantae</taxon>
        <taxon>Streptophyta</taxon>
        <taxon>Embryophyta</taxon>
        <taxon>Tracheophyta</taxon>
        <taxon>Spermatophyta</taxon>
        <taxon>Magnoliopsida</taxon>
        <taxon>eudicotyledons</taxon>
        <taxon>Gunneridae</taxon>
        <taxon>Pentapetalae</taxon>
        <taxon>rosids</taxon>
        <taxon>malvids</taxon>
        <taxon>Myrtales</taxon>
        <taxon>Myrtaceae</taxon>
        <taxon>Myrtoideae</taxon>
        <taxon>Eucalypteae</taxon>
        <taxon>Eucalyptus</taxon>
    </lineage>
</organism>
<name>A0ABD3JC18_EUCGL</name>
<sequence length="166" mass="18796">MSLSVKDVVDSECRENNERCGEKASPYGQMVLSKWLQRVILCLSAVFKKIPSMKLLGVKVRKSNANGVDIGAKKRCTSSIPQSTIRARAVAWVLMKLQGARQKMKVKTVCYKVSNPIKEERNEEDESNDNDDILTYEEEEGEEVELCKKRILMGRRCKSLYCSGTL</sequence>
<evidence type="ECO:0000313" key="2">
    <source>
        <dbReference type="Proteomes" id="UP001634007"/>
    </source>
</evidence>
<comment type="caution">
    <text evidence="1">The sequence shown here is derived from an EMBL/GenBank/DDBJ whole genome shotgun (WGS) entry which is preliminary data.</text>
</comment>